<name>A0A7L4YMY2_9ACTN</name>
<proteinExistence type="predicted"/>
<evidence type="ECO:0000313" key="2">
    <source>
        <dbReference type="EMBL" id="QHC00506.1"/>
    </source>
</evidence>
<dbReference type="InterPro" id="IPR047676">
    <property type="entry name" value="FxLYD_dom"/>
</dbReference>
<gene>
    <name evidence="2" type="ORF">EK0264_09575</name>
</gene>
<organism evidence="2 3">
    <name type="scientific">Epidermidibacterium keratini</name>
    <dbReference type="NCBI Taxonomy" id="1891644"/>
    <lineage>
        <taxon>Bacteria</taxon>
        <taxon>Bacillati</taxon>
        <taxon>Actinomycetota</taxon>
        <taxon>Actinomycetes</taxon>
        <taxon>Sporichthyales</taxon>
        <taxon>Sporichthyaceae</taxon>
        <taxon>Epidermidibacterium</taxon>
    </lineage>
</organism>
<accession>A0A7L4YMY2</accession>
<dbReference type="AlphaFoldDB" id="A0A7L4YMY2"/>
<dbReference type="PROSITE" id="PS51257">
    <property type="entry name" value="PROKAR_LIPOPROTEIN"/>
    <property type="match status" value="1"/>
</dbReference>
<reference evidence="2 3" key="1">
    <citation type="journal article" date="2018" name="Int. J. Syst. Evol. Microbiol.">
        <title>Epidermidibacterium keratini gen. nov., sp. nov., a member of the family Sporichthyaceae, isolated from keratin epidermis.</title>
        <authorList>
            <person name="Lee D.G."/>
            <person name="Trujillo M.E."/>
            <person name="Kang S."/>
            <person name="Nam J.J."/>
            <person name="Kim Y.J."/>
        </authorList>
    </citation>
    <scope>NUCLEOTIDE SEQUENCE [LARGE SCALE GENOMIC DNA]</scope>
    <source>
        <strain evidence="2 3">EPI-7</strain>
    </source>
</reference>
<feature type="region of interest" description="Disordered" evidence="1">
    <location>
        <begin position="25"/>
        <end position="82"/>
    </location>
</feature>
<dbReference type="KEGG" id="eke:EK0264_09575"/>
<evidence type="ECO:0000313" key="3">
    <source>
        <dbReference type="Proteomes" id="UP000463857"/>
    </source>
</evidence>
<dbReference type="NCBIfam" id="NF038353">
    <property type="entry name" value="FxLYD_dom"/>
    <property type="match status" value="1"/>
</dbReference>
<sequence length="155" mass="15711">MQVGHRGRAFVAVAMIPAVVGLAGCTSNDDKKADESTTSTTKPAVDPKKVSPTDLPQPPAIENAAGARQEAEMGECKTAAGSQEVTGKITNAGDGAIDYVVVVNWVNGSSDVMGRGVAVLKAVEPGAAVDWSVSAEVAEGAEACTLNVQKGTVTE</sequence>
<dbReference type="InParanoid" id="A0A7L4YMY2"/>
<dbReference type="EMBL" id="CP047156">
    <property type="protein sequence ID" value="QHC00506.1"/>
    <property type="molecule type" value="Genomic_DNA"/>
</dbReference>
<keyword evidence="3" id="KW-1185">Reference proteome</keyword>
<protein>
    <submittedName>
        <fullName evidence="2">Uncharacterized protein</fullName>
    </submittedName>
</protein>
<evidence type="ECO:0000256" key="1">
    <source>
        <dbReference type="SAM" id="MobiDB-lite"/>
    </source>
</evidence>
<dbReference type="Proteomes" id="UP000463857">
    <property type="component" value="Chromosome"/>
</dbReference>
<dbReference type="RefSeq" id="WP_159545058.1">
    <property type="nucleotide sequence ID" value="NZ_CP047156.1"/>
</dbReference>